<protein>
    <submittedName>
        <fullName evidence="3">Uncharacterized protein</fullName>
    </submittedName>
</protein>
<feature type="compositionally biased region" description="Acidic residues" evidence="1">
    <location>
        <begin position="64"/>
        <end position="74"/>
    </location>
</feature>
<gene>
    <name evidence="3" type="ORF">ELS20_11465</name>
</gene>
<evidence type="ECO:0000313" key="3">
    <source>
        <dbReference type="EMBL" id="RYJ10550.1"/>
    </source>
</evidence>
<keyword evidence="2" id="KW-0472">Membrane</keyword>
<proteinExistence type="predicted"/>
<dbReference type="EMBL" id="RZIG01000002">
    <property type="protein sequence ID" value="RYJ10550.1"/>
    <property type="molecule type" value="Genomic_DNA"/>
</dbReference>
<feature type="region of interest" description="Disordered" evidence="1">
    <location>
        <begin position="172"/>
        <end position="194"/>
    </location>
</feature>
<feature type="transmembrane region" description="Helical" evidence="2">
    <location>
        <begin position="135"/>
        <end position="158"/>
    </location>
</feature>
<name>A0A482T6B5_HALHI</name>
<evidence type="ECO:0000313" key="4">
    <source>
        <dbReference type="Proteomes" id="UP000293535"/>
    </source>
</evidence>
<organism evidence="3 4">
    <name type="scientific">Haloarcula hispanica</name>
    <dbReference type="NCBI Taxonomy" id="51589"/>
    <lineage>
        <taxon>Archaea</taxon>
        <taxon>Methanobacteriati</taxon>
        <taxon>Methanobacteriota</taxon>
        <taxon>Stenosarchaea group</taxon>
        <taxon>Halobacteria</taxon>
        <taxon>Halobacteriales</taxon>
        <taxon>Haloarculaceae</taxon>
        <taxon>Haloarcula</taxon>
    </lineage>
</organism>
<dbReference type="Proteomes" id="UP000293535">
    <property type="component" value="Unassembled WGS sequence"/>
</dbReference>
<feature type="compositionally biased region" description="Acidic residues" evidence="1">
    <location>
        <begin position="172"/>
        <end position="183"/>
    </location>
</feature>
<accession>A0A482T6B5</accession>
<comment type="caution">
    <text evidence="3">The sequence shown here is derived from an EMBL/GenBank/DDBJ whole genome shotgun (WGS) entry which is preliminary data.</text>
</comment>
<evidence type="ECO:0000256" key="2">
    <source>
        <dbReference type="SAM" id="Phobius"/>
    </source>
</evidence>
<reference evidence="3 4" key="1">
    <citation type="submission" date="2018-12" db="EMBL/GenBank/DDBJ databases">
        <title>Draft genome sequence of Haloarcula hispinica strain 18.1, an halophilic archaeon isolated from Chott El Jerid of Southern Tunisia.</title>
        <authorList>
            <person name="Najjari A."/>
            <person name="Ben Dhia O."/>
            <person name="Ferjani R."/>
            <person name="Mahjoubi M."/>
            <person name="Sghaier H."/>
            <person name="Elshahed M."/>
            <person name="Ouzari H.I."/>
            <person name="Cherid A."/>
            <person name="Youssef N."/>
        </authorList>
    </citation>
    <scope>NUCLEOTIDE SEQUENCE [LARGE SCALE GENOMIC DNA]</scope>
    <source>
        <strain evidence="3 4">18.1</strain>
    </source>
</reference>
<keyword evidence="2" id="KW-1133">Transmembrane helix</keyword>
<dbReference type="AlphaFoldDB" id="A0A482T6B5"/>
<feature type="compositionally biased region" description="Low complexity" evidence="1">
    <location>
        <begin position="98"/>
        <end position="120"/>
    </location>
</feature>
<keyword evidence="2" id="KW-0812">Transmembrane</keyword>
<feature type="compositionally biased region" description="Basic and acidic residues" evidence="1">
    <location>
        <begin position="16"/>
        <end position="41"/>
    </location>
</feature>
<evidence type="ECO:0000256" key="1">
    <source>
        <dbReference type="SAM" id="MobiDB-lite"/>
    </source>
</evidence>
<sequence>MTGPTCPAEGCDYNESGEKTAESVRRHINAKTDDAHSDPEALRAALNQPEGTAEEGGEGALEGTEGDEQGEAAEEQGQPAENSETEHQEMVSPEEYEQQQSGESSDSNGTEAGAAGASGADSGGESGGPQDSDDFLPGFGLTTYVLIASALLAAFVIWRVYRSRSDDVVDVEEIEEQDDETSDAVERNEVSMLE</sequence>
<feature type="compositionally biased region" description="Basic and acidic residues" evidence="1">
    <location>
        <begin position="184"/>
        <end position="194"/>
    </location>
</feature>
<feature type="region of interest" description="Disordered" evidence="1">
    <location>
        <begin position="1"/>
        <end position="134"/>
    </location>
</feature>
<dbReference type="RefSeq" id="WP_129755691.1">
    <property type="nucleotide sequence ID" value="NZ_JAFKAA010000002.1"/>
</dbReference>